<dbReference type="AlphaFoldDB" id="A0A1G4HZH0"/>
<keyword evidence="4" id="KW-0336">GPI-anchor</keyword>
<keyword evidence="6" id="KW-0472">Membrane</keyword>
<dbReference type="EMBL" id="CZPT02000139">
    <property type="protein sequence ID" value="SCU64753.1"/>
    <property type="molecule type" value="Genomic_DNA"/>
</dbReference>
<keyword evidence="8" id="KW-0449">Lipoprotein</keyword>
<proteinExistence type="predicted"/>
<dbReference type="GO" id="GO:0098552">
    <property type="term" value="C:side of membrane"/>
    <property type="evidence" value="ECO:0007669"/>
    <property type="project" value="UniProtKB-KW"/>
</dbReference>
<dbReference type="Pfam" id="PF13206">
    <property type="entry name" value="VSG_B"/>
    <property type="match status" value="2"/>
</dbReference>
<keyword evidence="9" id="KW-0175">Coiled coil</keyword>
<dbReference type="GO" id="GO:0005886">
    <property type="term" value="C:plasma membrane"/>
    <property type="evidence" value="ECO:0007669"/>
    <property type="project" value="UniProtKB-SubCell"/>
</dbReference>
<name>A0A1G4HZH0_TRYEQ</name>
<keyword evidence="13" id="KW-1185">Reference proteome</keyword>
<gene>
    <name evidence="12" type="ORF">TEOVI_000583500</name>
</gene>
<evidence type="ECO:0000313" key="13">
    <source>
        <dbReference type="Proteomes" id="UP000195570"/>
    </source>
</evidence>
<comment type="function">
    <text evidence="1">VSG forms a coat on the surface of the parasite. The trypanosome evades the immune response of the host by expressing a series of antigenically distinct VSGs from an estimated 1000 VSG genes.</text>
</comment>
<evidence type="ECO:0000313" key="12">
    <source>
        <dbReference type="EMBL" id="SCU64753.1"/>
    </source>
</evidence>
<feature type="domain" description="Trypanosome variant surface glycoprotein B-type N-terminal" evidence="11">
    <location>
        <begin position="295"/>
        <end position="450"/>
    </location>
</feature>
<evidence type="ECO:0000256" key="8">
    <source>
        <dbReference type="ARBA" id="ARBA00023288"/>
    </source>
</evidence>
<evidence type="ECO:0000256" key="4">
    <source>
        <dbReference type="ARBA" id="ARBA00022622"/>
    </source>
</evidence>
<evidence type="ECO:0000256" key="5">
    <source>
        <dbReference type="ARBA" id="ARBA00022729"/>
    </source>
</evidence>
<feature type="coiled-coil region" evidence="9">
    <location>
        <begin position="434"/>
        <end position="461"/>
    </location>
</feature>
<keyword evidence="3" id="KW-1003">Cell membrane</keyword>
<evidence type="ECO:0000256" key="9">
    <source>
        <dbReference type="SAM" id="Coils"/>
    </source>
</evidence>
<comment type="caution">
    <text evidence="12">The sequence shown here is derived from an EMBL/GenBank/DDBJ whole genome shotgun (WGS) entry which is preliminary data.</text>
</comment>
<dbReference type="VEuPathDB" id="TriTrypDB:TEOVI_000583500"/>
<accession>A0A1G4HZH0</accession>
<dbReference type="Proteomes" id="UP000195570">
    <property type="component" value="Unassembled WGS sequence"/>
</dbReference>
<dbReference type="InterPro" id="IPR025932">
    <property type="entry name" value="Trypano_VSG_B_N_dom"/>
</dbReference>
<dbReference type="GeneID" id="92379774"/>
<organism evidence="12 13">
    <name type="scientific">Trypanosoma equiperdum</name>
    <dbReference type="NCBI Taxonomy" id="5694"/>
    <lineage>
        <taxon>Eukaryota</taxon>
        <taxon>Discoba</taxon>
        <taxon>Euglenozoa</taxon>
        <taxon>Kinetoplastea</taxon>
        <taxon>Metakinetoplastina</taxon>
        <taxon>Trypanosomatida</taxon>
        <taxon>Trypanosomatidae</taxon>
        <taxon>Trypanosoma</taxon>
    </lineage>
</organism>
<dbReference type="RefSeq" id="XP_067076460.1">
    <property type="nucleotide sequence ID" value="XM_067220359.1"/>
</dbReference>
<evidence type="ECO:0000256" key="3">
    <source>
        <dbReference type="ARBA" id="ARBA00022475"/>
    </source>
</evidence>
<feature type="domain" description="Trypanosome variant surface glycoprotein B-type N-terminal" evidence="11">
    <location>
        <begin position="9"/>
        <end position="282"/>
    </location>
</feature>
<reference evidence="12" key="1">
    <citation type="submission" date="2016-09" db="EMBL/GenBank/DDBJ databases">
        <authorList>
            <person name="Hebert L."/>
            <person name="Moumen B."/>
        </authorList>
    </citation>
    <scope>NUCLEOTIDE SEQUENCE [LARGE SCALE GENOMIC DNA]</scope>
    <source>
        <strain evidence="12">OVI</strain>
    </source>
</reference>
<protein>
    <submittedName>
        <fullName evidence="12">Variant surface glycoprotein (VSG)-related, putative</fullName>
    </submittedName>
</protein>
<evidence type="ECO:0000259" key="11">
    <source>
        <dbReference type="Pfam" id="PF13206"/>
    </source>
</evidence>
<keyword evidence="7" id="KW-0325">Glycoprotein</keyword>
<comment type="subcellular location">
    <subcellularLocation>
        <location evidence="2">Cell membrane</location>
        <topology evidence="2">Lipid-anchor</topology>
        <topology evidence="2">GPI-anchor</topology>
    </subcellularLocation>
</comment>
<evidence type="ECO:0000256" key="1">
    <source>
        <dbReference type="ARBA" id="ARBA00002523"/>
    </source>
</evidence>
<evidence type="ECO:0000256" key="2">
    <source>
        <dbReference type="ARBA" id="ARBA00004609"/>
    </source>
</evidence>
<evidence type="ECO:0000256" key="7">
    <source>
        <dbReference type="ARBA" id="ARBA00023180"/>
    </source>
</evidence>
<feature type="chain" id="PRO_5009235053" evidence="10">
    <location>
        <begin position="22"/>
        <end position="467"/>
    </location>
</feature>
<feature type="signal peptide" evidence="10">
    <location>
        <begin position="1"/>
        <end position="21"/>
    </location>
</feature>
<sequence length="467" mass="53262">MRAINLCTVLLALVFPATVSGSEWLVNGDEFKTLCGMINLAEAALGKMKEAQEITKGAARIGAMYLEMSGDRDLNKTCEGAGKRNCALHKVFWNESKKELATRGNTTLLSVGGLSEREVVEIRKKVLSVAQIFQNITKNRRWVLKASDLEKGINRALYGVPYRPQEIKARSSDRRQVCEQQLSRSQKLKASVSLSRDLLCLCAPRMNLGWKAHLCCKECVRNQNEGMWETNKNATGRWHFLKKQCSSMEGPQEGFNKLVDNFRKATYGGEDECRGTAYTLGGGVGFSFWRYPIMAHSLAGCLCAPRMNLGRETQLCCSRCARGDNRAVWRPDEDAGERWYFLKEQCSSMEGPQEGFNKLVNDFRDMINHGVDGCTGTTYVFGDRRKFSFWRLWILPQEAPGHRVRYVVRGRNRDIKNIPWMRELLKVFNEMRDLKDYENDKRTLADAIEKLQKEFEESNRKIGNAKN</sequence>
<evidence type="ECO:0000256" key="10">
    <source>
        <dbReference type="SAM" id="SignalP"/>
    </source>
</evidence>
<keyword evidence="5 10" id="KW-0732">Signal</keyword>
<evidence type="ECO:0000256" key="6">
    <source>
        <dbReference type="ARBA" id="ARBA00023136"/>
    </source>
</evidence>